<evidence type="ECO:0000259" key="15">
    <source>
        <dbReference type="Pfam" id="PF02749"/>
    </source>
</evidence>
<dbReference type="Proteomes" id="UP000693892">
    <property type="component" value="Unassembled WGS sequence"/>
</dbReference>
<comment type="function">
    <text evidence="1">Involved in the catabolism of quinolinic acid (QA).</text>
</comment>
<keyword evidence="7" id="KW-0662">Pyridine nucleotide biosynthesis</keyword>
<dbReference type="PANTHER" id="PTHR32179:SF3">
    <property type="entry name" value="NICOTINATE-NUCLEOTIDE PYROPHOSPHORYLASE [CARBOXYLATING]"/>
    <property type="match status" value="1"/>
</dbReference>
<dbReference type="InterPro" id="IPR002638">
    <property type="entry name" value="Quinolinate_PRibosylTrfase_C"/>
</dbReference>
<sequence>MLTDQIIRSAVRRALAEDAPWGDLTTELAIPEGAEFQARVIAREAGVFAGGPLVVAAFTETDPRVEIVGLAPEGAPFVAGDELARITGPARGILTGERVALNFAQRMSGIASLTSRYVAKVAHTRARIADTRKTTPGLRALEKHAVRAGGGANHRFGLSDSIMVKDNHLAALGAVDPETTTAALTKLRERAGHTTSIIVEVDRLDQLEAVLAAGVTGVLLDNFSLDDLSAAVRLIDGAVIAEASGGVTLDTVTGIAETGVDVISVGQLTHGARALDLGLDAGIDTGLDEG</sequence>
<keyword evidence="17" id="KW-1185">Reference proteome</keyword>
<dbReference type="FunFam" id="3.90.1170.20:FF:000001">
    <property type="entry name" value="Nicotinate-nucleotide diphosphorylase (Carboxylating)"/>
    <property type="match status" value="1"/>
</dbReference>
<evidence type="ECO:0000256" key="12">
    <source>
        <dbReference type="ARBA" id="ARBA00069173"/>
    </source>
</evidence>
<evidence type="ECO:0000256" key="8">
    <source>
        <dbReference type="ARBA" id="ARBA00022676"/>
    </source>
</evidence>
<organism evidence="16 17">
    <name type="scientific">Leucobacter soli</name>
    <dbReference type="NCBI Taxonomy" id="2812850"/>
    <lineage>
        <taxon>Bacteria</taxon>
        <taxon>Bacillati</taxon>
        <taxon>Actinomycetota</taxon>
        <taxon>Actinomycetes</taxon>
        <taxon>Micrococcales</taxon>
        <taxon>Microbacteriaceae</taxon>
        <taxon>Leucobacter</taxon>
    </lineage>
</organism>
<evidence type="ECO:0000256" key="6">
    <source>
        <dbReference type="ARBA" id="ARBA00020990"/>
    </source>
</evidence>
<dbReference type="GO" id="GO:0004514">
    <property type="term" value="F:nicotinate-nucleotide diphosphorylase (carboxylating) activity"/>
    <property type="evidence" value="ECO:0007669"/>
    <property type="project" value="UniProtKB-EC"/>
</dbReference>
<dbReference type="EMBL" id="CAJVAP010000013">
    <property type="protein sequence ID" value="CAG7610931.1"/>
    <property type="molecule type" value="Genomic_DNA"/>
</dbReference>
<evidence type="ECO:0000256" key="10">
    <source>
        <dbReference type="ARBA" id="ARBA00033102"/>
    </source>
</evidence>
<comment type="caution">
    <text evidence="16">The sequence shown here is derived from an EMBL/GenBank/DDBJ whole genome shotgun (WGS) entry which is preliminary data.</text>
</comment>
<name>A0A916NNX6_9MICO</name>
<comment type="similarity">
    <text evidence="3 13">Belongs to the NadC/ModD family.</text>
</comment>
<reference evidence="16" key="1">
    <citation type="submission" date="2021-06" db="EMBL/GenBank/DDBJ databases">
        <authorList>
            <person name="Criscuolo A."/>
        </authorList>
    </citation>
    <scope>NUCLEOTIDE SEQUENCE</scope>
    <source>
        <strain evidence="16">CIP111803</strain>
    </source>
</reference>
<evidence type="ECO:0000256" key="5">
    <source>
        <dbReference type="ARBA" id="ARBA00011944"/>
    </source>
</evidence>
<evidence type="ECO:0000256" key="9">
    <source>
        <dbReference type="ARBA" id="ARBA00022679"/>
    </source>
</evidence>
<evidence type="ECO:0000256" key="13">
    <source>
        <dbReference type="PIRNR" id="PIRNR006250"/>
    </source>
</evidence>
<evidence type="ECO:0000313" key="16">
    <source>
        <dbReference type="EMBL" id="CAG7610931.1"/>
    </source>
</evidence>
<dbReference type="GO" id="GO:0009435">
    <property type="term" value="P:NAD+ biosynthetic process"/>
    <property type="evidence" value="ECO:0007669"/>
    <property type="project" value="InterPro"/>
</dbReference>
<evidence type="ECO:0000313" key="17">
    <source>
        <dbReference type="Proteomes" id="UP000693892"/>
    </source>
</evidence>
<dbReference type="GO" id="GO:0034213">
    <property type="term" value="P:quinolinate catabolic process"/>
    <property type="evidence" value="ECO:0007669"/>
    <property type="project" value="TreeGrafter"/>
</dbReference>
<evidence type="ECO:0000256" key="4">
    <source>
        <dbReference type="ARBA" id="ARBA00011218"/>
    </source>
</evidence>
<protein>
    <recommendedName>
        <fullName evidence="6">Nicotinate-nucleotide pyrophosphorylase [carboxylating]</fullName>
        <ecNumber evidence="5">2.4.2.19</ecNumber>
    </recommendedName>
    <alternativeName>
        <fullName evidence="12">Probable nicotinate-nucleotide pyrophosphorylase [carboxylating]</fullName>
    </alternativeName>
    <alternativeName>
        <fullName evidence="10">Quinolinate phosphoribosyltransferase [decarboxylating]</fullName>
    </alternativeName>
</protein>
<dbReference type="EC" id="2.4.2.19" evidence="5"/>
<proteinExistence type="inferred from homology"/>
<keyword evidence="9 13" id="KW-0808">Transferase</keyword>
<dbReference type="Pfam" id="PF02749">
    <property type="entry name" value="QRPTase_N"/>
    <property type="match status" value="1"/>
</dbReference>
<feature type="domain" description="Quinolinate phosphoribosyl transferase N-terminal" evidence="15">
    <location>
        <begin position="23"/>
        <end position="108"/>
    </location>
</feature>
<dbReference type="FunFam" id="3.20.20.70:FF:000030">
    <property type="entry name" value="Nicotinate-nucleotide pyrophosphorylase, carboxylating"/>
    <property type="match status" value="1"/>
</dbReference>
<evidence type="ECO:0000256" key="11">
    <source>
        <dbReference type="ARBA" id="ARBA00047445"/>
    </source>
</evidence>
<dbReference type="NCBIfam" id="TIGR00078">
    <property type="entry name" value="nadC"/>
    <property type="match status" value="1"/>
</dbReference>
<evidence type="ECO:0000259" key="14">
    <source>
        <dbReference type="Pfam" id="PF01729"/>
    </source>
</evidence>
<comment type="pathway">
    <text evidence="2">Cofactor biosynthesis; NAD(+) biosynthesis; nicotinate D-ribonucleotide from quinolinate: step 1/1.</text>
</comment>
<dbReference type="GO" id="GO:0005737">
    <property type="term" value="C:cytoplasm"/>
    <property type="evidence" value="ECO:0007669"/>
    <property type="project" value="TreeGrafter"/>
</dbReference>
<dbReference type="AlphaFoldDB" id="A0A916NNX6"/>
<comment type="subunit">
    <text evidence="4">Hexamer formed by 3 homodimers.</text>
</comment>
<evidence type="ECO:0000256" key="2">
    <source>
        <dbReference type="ARBA" id="ARBA00004893"/>
    </source>
</evidence>
<dbReference type="CDD" id="cd01572">
    <property type="entry name" value="QPRTase"/>
    <property type="match status" value="1"/>
</dbReference>
<feature type="domain" description="Quinolinate phosphoribosyl transferase C-terminal" evidence="14">
    <location>
        <begin position="110"/>
        <end position="280"/>
    </location>
</feature>
<dbReference type="InterPro" id="IPR027277">
    <property type="entry name" value="NadC/ModD"/>
</dbReference>
<accession>A0A916NNX6</accession>
<dbReference type="RefSeq" id="WP_218114988.1">
    <property type="nucleotide sequence ID" value="NZ_CAJVAP010000013.1"/>
</dbReference>
<comment type="catalytic activity">
    <reaction evidence="11">
        <text>nicotinate beta-D-ribonucleotide + CO2 + diphosphate = quinolinate + 5-phospho-alpha-D-ribose 1-diphosphate + 2 H(+)</text>
        <dbReference type="Rhea" id="RHEA:12733"/>
        <dbReference type="ChEBI" id="CHEBI:15378"/>
        <dbReference type="ChEBI" id="CHEBI:16526"/>
        <dbReference type="ChEBI" id="CHEBI:29959"/>
        <dbReference type="ChEBI" id="CHEBI:33019"/>
        <dbReference type="ChEBI" id="CHEBI:57502"/>
        <dbReference type="ChEBI" id="CHEBI:58017"/>
        <dbReference type="EC" id="2.4.2.19"/>
    </reaction>
</comment>
<gene>
    <name evidence="16" type="primary">nadC</name>
    <name evidence="16" type="ORF">LEUCIP111803_01371</name>
</gene>
<dbReference type="InterPro" id="IPR022412">
    <property type="entry name" value="Quinolinate_PRibosylTrfase_N"/>
</dbReference>
<dbReference type="Pfam" id="PF01729">
    <property type="entry name" value="QRPTase_C"/>
    <property type="match status" value="1"/>
</dbReference>
<evidence type="ECO:0000256" key="3">
    <source>
        <dbReference type="ARBA" id="ARBA00009400"/>
    </source>
</evidence>
<dbReference type="PIRSF" id="PIRSF006250">
    <property type="entry name" value="NadC_ModD"/>
    <property type="match status" value="1"/>
</dbReference>
<evidence type="ECO:0000256" key="1">
    <source>
        <dbReference type="ARBA" id="ARBA00003237"/>
    </source>
</evidence>
<dbReference type="InterPro" id="IPR004393">
    <property type="entry name" value="NadC"/>
</dbReference>
<evidence type="ECO:0000256" key="7">
    <source>
        <dbReference type="ARBA" id="ARBA00022642"/>
    </source>
</evidence>
<keyword evidence="8 13" id="KW-0328">Glycosyltransferase</keyword>
<dbReference type="PANTHER" id="PTHR32179">
    <property type="entry name" value="NICOTINATE-NUCLEOTIDE PYROPHOSPHORYLASE [CARBOXYLATING]"/>
    <property type="match status" value="1"/>
</dbReference>